<keyword evidence="4" id="KW-1185">Reference proteome</keyword>
<reference evidence="3 4" key="1">
    <citation type="journal article" date="2017" name="Chemistry">
        <title>Isolation, Biosynthesis and Chemical Modifications of Rubterolones A-F: Rare Tropolone Alkaloids from Actinomadura sp. 5-2.</title>
        <authorList>
            <person name="Guo H."/>
            <person name="Benndorf R."/>
            <person name="Leichnitz D."/>
            <person name="Klassen J.L."/>
            <person name="Vollmers J."/>
            <person name="Gorls H."/>
            <person name="Steinacker M."/>
            <person name="Weigel C."/>
            <person name="Dahse H.M."/>
            <person name="Kaster A.K."/>
            <person name="de Beer Z.W."/>
            <person name="Poulsen M."/>
            <person name="Beemelmanns C."/>
        </authorList>
    </citation>
    <scope>NUCLEOTIDE SEQUENCE [LARGE SCALE GENOMIC DNA]</scope>
    <source>
        <strain evidence="3 4">5-2</strain>
    </source>
</reference>
<organism evidence="3 4">
    <name type="scientific">Actinomadura rubteroloni</name>
    <dbReference type="NCBI Taxonomy" id="1926885"/>
    <lineage>
        <taxon>Bacteria</taxon>
        <taxon>Bacillati</taxon>
        <taxon>Actinomycetota</taxon>
        <taxon>Actinomycetes</taxon>
        <taxon>Streptosporangiales</taxon>
        <taxon>Thermomonosporaceae</taxon>
        <taxon>Actinomadura</taxon>
    </lineage>
</organism>
<gene>
    <name evidence="3" type="ORF">BTM25_12520</name>
</gene>
<protein>
    <recommendedName>
        <fullName evidence="5">Exo-alpha-sialidase</fullName>
    </recommendedName>
</protein>
<dbReference type="SUPFAM" id="SSF50939">
    <property type="entry name" value="Sialidases"/>
    <property type="match status" value="2"/>
</dbReference>
<name>A0A2P4UP69_9ACTN</name>
<dbReference type="InterPro" id="IPR015943">
    <property type="entry name" value="WD40/YVTN_repeat-like_dom_sf"/>
</dbReference>
<dbReference type="AlphaFoldDB" id="A0A2P4UP69"/>
<evidence type="ECO:0000256" key="1">
    <source>
        <dbReference type="SAM" id="MobiDB-lite"/>
    </source>
</evidence>
<keyword evidence="2" id="KW-0472">Membrane</keyword>
<dbReference type="Proteomes" id="UP000242367">
    <property type="component" value="Unassembled WGS sequence"/>
</dbReference>
<feature type="compositionally biased region" description="Pro residues" evidence="1">
    <location>
        <begin position="94"/>
        <end position="111"/>
    </location>
</feature>
<evidence type="ECO:0000313" key="4">
    <source>
        <dbReference type="Proteomes" id="UP000242367"/>
    </source>
</evidence>
<feature type="region of interest" description="Disordered" evidence="1">
    <location>
        <begin position="1"/>
        <end position="147"/>
    </location>
</feature>
<dbReference type="SUPFAM" id="SSF110296">
    <property type="entry name" value="Oligoxyloglucan reducing end-specific cellobiohydrolase"/>
    <property type="match status" value="1"/>
</dbReference>
<evidence type="ECO:0000313" key="3">
    <source>
        <dbReference type="EMBL" id="POM26844.1"/>
    </source>
</evidence>
<comment type="caution">
    <text evidence="3">The sequence shown here is derived from an EMBL/GenBank/DDBJ whole genome shotgun (WGS) entry which is preliminary data.</text>
</comment>
<dbReference type="EMBL" id="MTBP01000001">
    <property type="protein sequence ID" value="POM26844.1"/>
    <property type="molecule type" value="Genomic_DNA"/>
</dbReference>
<keyword evidence="2" id="KW-1133">Transmembrane helix</keyword>
<accession>A0A2P4UP69</accession>
<sequence>MSTSGNDSTADGGQEDWQFSPPPPPPWAVTEPEEERTAKSEAPAPQGDAARGGGLSPAPAPPPPVWAEETVTDSGEHRPYSPPPVVQQPWETTSPPPRPGSLQRQPPPAPRAEPEAGHRPYAPPPVVQQPWETGPRQSPSGGAGVPPQVVEPWIVEARKNKAKRRRAFPAKPVIAGFVALAVVGGGGYGVYALMSGGDDGPGAGDPSSFADALFAVDKGAPSDGLDQSINAASAAGGTVVVAGSQTGALSPRPKFLYSADQGRTWQVAKVRMKDGGPALGRGPDAVFGAAGGWVALGAGNATENVWTSADGRTWTQTAAKPGVFTAGDVIEQVTRAGRGYLAVGHRSSGKGDAPILWRSPDGTNWQRLTGRAIGMKTGKDGLGALRYAVATGRTILVAGTVVKRKSTVAGLWSSTDGGRTWQALGAPTASGAFGDLHLAANRSGFLAVRRGKSGSARPGMAFRSGDGRKWEQAGKIEAGSGIEPVRLAGDDSGFALLASTADGREVAFQSTDGSAWGQGADLGTGPQRKLNAVTVAGGALVIGGSSRQTDQDYQLLVGAGGQVTPVDLRRVPGAVVTERSVVDVANAGGRFVAVGSTNGRAAVWTSSDGTSWKRAAVPSVAATNQRQRLLKVAHGSRGWLAIGTDGRRPLLATSADGTAWQWQDPSAFAPHGGRSVTLAGVAAGPKGYLIVGRDALGDRESSAVAWFSADLRSWQPARQDGLAAGRGTSREMTAVAATPTGFAAVGASSTKGVPATHPARPAIWVSNDGLAWTEKEAVGPAGVQNTRLTHIVAAGRVFVAGGEGQAPGDRAVAVASSDAGNTWRGSALPTPTGNAASFLGAAAARNGTITLVGMFGSWHDGDTIRWTSEDGRAWQPTVPQGPGLSGEGRQQIGALTASGGGLLGVGISTGGDGDQLTLWRFDES</sequence>
<dbReference type="Gene3D" id="2.130.10.10">
    <property type="entry name" value="YVTN repeat-like/Quinoprotein amine dehydrogenase"/>
    <property type="match status" value="1"/>
</dbReference>
<proteinExistence type="predicted"/>
<keyword evidence="2" id="KW-0812">Transmembrane</keyword>
<feature type="compositionally biased region" description="Polar residues" evidence="1">
    <location>
        <begin position="1"/>
        <end position="11"/>
    </location>
</feature>
<evidence type="ECO:0008006" key="5">
    <source>
        <dbReference type="Google" id="ProtNLM"/>
    </source>
</evidence>
<dbReference type="InterPro" id="IPR036278">
    <property type="entry name" value="Sialidase_sf"/>
</dbReference>
<feature type="transmembrane region" description="Helical" evidence="2">
    <location>
        <begin position="173"/>
        <end position="194"/>
    </location>
</feature>
<evidence type="ECO:0000256" key="2">
    <source>
        <dbReference type="SAM" id="Phobius"/>
    </source>
</evidence>